<dbReference type="Pfam" id="PF03717">
    <property type="entry name" value="PBP_dimer"/>
    <property type="match status" value="1"/>
</dbReference>
<evidence type="ECO:0000256" key="1">
    <source>
        <dbReference type="ARBA" id="ARBA00004370"/>
    </source>
</evidence>
<dbReference type="EMBL" id="LZYZ01000007">
    <property type="protein sequence ID" value="OOM09118.1"/>
    <property type="molecule type" value="Genomic_DNA"/>
</dbReference>
<dbReference type="InterPro" id="IPR001460">
    <property type="entry name" value="PCN-bd_Tpept"/>
</dbReference>
<dbReference type="InterPro" id="IPR001387">
    <property type="entry name" value="Cro/C1-type_HTH"/>
</dbReference>
<name>A0A1S8MY39_CLOSA</name>
<dbReference type="Gene3D" id="3.10.450.100">
    <property type="entry name" value="NTF2-like, domain 1"/>
    <property type="match status" value="1"/>
</dbReference>
<dbReference type="Proteomes" id="UP000191154">
    <property type="component" value="Unassembled WGS sequence"/>
</dbReference>
<organism evidence="6 7">
    <name type="scientific">Clostridium saccharobutylicum</name>
    <dbReference type="NCBI Taxonomy" id="169679"/>
    <lineage>
        <taxon>Bacteria</taxon>
        <taxon>Bacillati</taxon>
        <taxon>Bacillota</taxon>
        <taxon>Clostridia</taxon>
        <taxon>Eubacteriales</taxon>
        <taxon>Clostridiaceae</taxon>
        <taxon>Clostridium</taxon>
    </lineage>
</organism>
<protein>
    <submittedName>
        <fullName evidence="6">Beta-lactam-inducible penicillin-binding protein</fullName>
    </submittedName>
</protein>
<dbReference type="InterPro" id="IPR007887">
    <property type="entry name" value="MecA_N"/>
</dbReference>
<accession>A0A1S8MY39</accession>
<dbReference type="GO" id="GO:0008658">
    <property type="term" value="F:penicillin binding"/>
    <property type="evidence" value="ECO:0007669"/>
    <property type="project" value="InterPro"/>
</dbReference>
<feature type="transmembrane region" description="Helical" evidence="4">
    <location>
        <begin position="7"/>
        <end position="30"/>
    </location>
</feature>
<dbReference type="AlphaFoldDB" id="A0A1S8MY39"/>
<dbReference type="Gene3D" id="3.90.1310.10">
    <property type="entry name" value="Penicillin-binding protein 2a (Domain 2)"/>
    <property type="match status" value="1"/>
</dbReference>
<evidence type="ECO:0000256" key="2">
    <source>
        <dbReference type="ARBA" id="ARBA00007171"/>
    </source>
</evidence>
<dbReference type="InterPro" id="IPR012338">
    <property type="entry name" value="Beta-lactam/transpept-like"/>
</dbReference>
<dbReference type="GO" id="GO:0071972">
    <property type="term" value="F:peptidoglycan L,D-transpeptidase activity"/>
    <property type="evidence" value="ECO:0007669"/>
    <property type="project" value="TreeGrafter"/>
</dbReference>
<evidence type="ECO:0000259" key="5">
    <source>
        <dbReference type="PROSITE" id="PS50943"/>
    </source>
</evidence>
<dbReference type="SUPFAM" id="SSF56519">
    <property type="entry name" value="Penicillin binding protein dimerisation domain"/>
    <property type="match status" value="1"/>
</dbReference>
<comment type="subcellular location">
    <subcellularLocation>
        <location evidence="1">Membrane</location>
    </subcellularLocation>
</comment>
<dbReference type="PANTHER" id="PTHR30627">
    <property type="entry name" value="PEPTIDOGLYCAN D,D-TRANSPEPTIDASE"/>
    <property type="match status" value="1"/>
</dbReference>
<dbReference type="Pfam" id="PF05223">
    <property type="entry name" value="MecA_N"/>
    <property type="match status" value="1"/>
</dbReference>
<dbReference type="InterPro" id="IPR036138">
    <property type="entry name" value="PBP_dimer_sf"/>
</dbReference>
<evidence type="ECO:0000313" key="7">
    <source>
        <dbReference type="Proteomes" id="UP000191154"/>
    </source>
</evidence>
<dbReference type="PROSITE" id="PS50943">
    <property type="entry name" value="HTH_CROC1"/>
    <property type="match status" value="1"/>
</dbReference>
<evidence type="ECO:0000256" key="3">
    <source>
        <dbReference type="ARBA" id="ARBA00023136"/>
    </source>
</evidence>
<dbReference type="Gene3D" id="3.40.710.10">
    <property type="entry name" value="DD-peptidase/beta-lactamase superfamily"/>
    <property type="match status" value="1"/>
</dbReference>
<dbReference type="Gene3D" id="3.30.1390.30">
    <property type="entry name" value="Penicillin-binding protein 2a, domain 3"/>
    <property type="match status" value="1"/>
</dbReference>
<gene>
    <name evidence="6" type="primary">pbp</name>
    <name evidence="6" type="ORF">CLOSAC_33980</name>
</gene>
<comment type="similarity">
    <text evidence="2">Belongs to the transpeptidase family.</text>
</comment>
<evidence type="ECO:0000313" key="6">
    <source>
        <dbReference type="EMBL" id="OOM09118.1"/>
    </source>
</evidence>
<dbReference type="GO" id="GO:0005886">
    <property type="term" value="C:plasma membrane"/>
    <property type="evidence" value="ECO:0007669"/>
    <property type="project" value="TreeGrafter"/>
</dbReference>
<dbReference type="GO" id="GO:0071555">
    <property type="term" value="P:cell wall organization"/>
    <property type="evidence" value="ECO:0007669"/>
    <property type="project" value="TreeGrafter"/>
</dbReference>
<dbReference type="SUPFAM" id="SSF56601">
    <property type="entry name" value="beta-lactamase/transpeptidase-like"/>
    <property type="match status" value="1"/>
</dbReference>
<proteinExistence type="inferred from homology"/>
<dbReference type="InterPro" id="IPR032710">
    <property type="entry name" value="NTF2-like_dom_sf"/>
</dbReference>
<sequence>MKRNKNIYIVIGIGVVIIPVILCTVAWFIYSKAHKPEYILEQYIQLLNEKEYEKMYDLVDTATKDKVSEEEFVTRNKNIYEGIEAKDIQIQVKNVETSGNKSTIQYDIQMNTICGELEFSNTATMEKELRKGYSLKWDSKDIYPELTDYDKIRISATKARRGDILDRSGEKLATDSYASNIGIIPGKLGDNRDESIKKISSILGVSVDYINNQLNSSYVKPDMLIPIKTIQYGDDRVASLAQIPGIMITEQDSRIYPLGEKAAHLTGYVQTINKDELEENKDKEYTDKSIIGKSGIEKAYESTLRGIDGIEIYIQNREGEKKASIINKPVKNGTDLKLTIDNNMQNLLYGQLGNDKGTSVAMNPNTGEVLALVSTPSYNPNDFVLGMDNDKWNSLNSDPNQPLYNRFQGTFTPGSTFKPITAVIGVDSGKINPSANKNITGLSWRKDSSWGDYYVTRVSDYSGESNLLNGLLYSDNIYFAQAALDIGKDIFKDKLNNFGFGDKIPFEYPLYNSQFAKDGEFKTEVQLADSGYGQGEVLLNPVHLASIYTLFQNEGTILTPYLLYQDTPQPKPWKANLVSKESANTVLQDLVQVVQNPNGTGHQAYTPGLTIAGKTGTAEIKATQKDKNGTELGWFVGMTTNKAPNNLLVVMMVEDVKDRGSSHYVVPKVKTALETVK</sequence>
<dbReference type="STRING" id="169679.CSACC_26130"/>
<dbReference type="InterPro" id="IPR050515">
    <property type="entry name" value="Beta-lactam/transpept"/>
</dbReference>
<dbReference type="GO" id="GO:0046677">
    <property type="term" value="P:response to antibiotic"/>
    <property type="evidence" value="ECO:0007669"/>
    <property type="project" value="InterPro"/>
</dbReference>
<keyword evidence="4" id="KW-1133">Transmembrane helix</keyword>
<evidence type="ECO:0000256" key="4">
    <source>
        <dbReference type="SAM" id="Phobius"/>
    </source>
</evidence>
<dbReference type="Pfam" id="PF00905">
    <property type="entry name" value="Transpeptidase"/>
    <property type="match status" value="1"/>
</dbReference>
<keyword evidence="4" id="KW-0812">Transmembrane</keyword>
<dbReference type="SUPFAM" id="SSF54427">
    <property type="entry name" value="NTF2-like"/>
    <property type="match status" value="1"/>
</dbReference>
<dbReference type="RefSeq" id="WP_077866461.1">
    <property type="nucleotide sequence ID" value="NZ_LZYZ01000007.1"/>
</dbReference>
<reference evidence="6 7" key="1">
    <citation type="submission" date="2016-05" db="EMBL/GenBank/DDBJ databases">
        <title>Microbial solvent formation.</title>
        <authorList>
            <person name="Poehlein A."/>
            <person name="Montoya Solano J.D."/>
            <person name="Flitsch S."/>
            <person name="Krabben P."/>
            <person name="Duerre P."/>
            <person name="Daniel R."/>
        </authorList>
    </citation>
    <scope>NUCLEOTIDE SEQUENCE [LARGE SCALE GENOMIC DNA]</scope>
    <source>
        <strain evidence="6 7">L1-8</strain>
    </source>
</reference>
<keyword evidence="3 4" id="KW-0472">Membrane</keyword>
<dbReference type="InterPro" id="IPR005311">
    <property type="entry name" value="PBP_dimer"/>
</dbReference>
<dbReference type="PANTHER" id="PTHR30627:SF25">
    <property type="entry name" value="PENICILLIN-BINDING PROTEIN 3"/>
    <property type="match status" value="1"/>
</dbReference>
<feature type="domain" description="HTH cro/C1-type" evidence="5">
    <location>
        <begin position="194"/>
        <end position="210"/>
    </location>
</feature>
<comment type="caution">
    <text evidence="6">The sequence shown here is derived from an EMBL/GenBank/DDBJ whole genome shotgun (WGS) entry which is preliminary data.</text>
</comment>